<reference evidence="1 4" key="2">
    <citation type="submission" date="2021-01" db="EMBL/GenBank/DDBJ databases">
        <title>Whole genome shotgun sequence of Actinoplanes lobatus NBRC 12513.</title>
        <authorList>
            <person name="Komaki H."/>
            <person name="Tamura T."/>
        </authorList>
    </citation>
    <scope>NUCLEOTIDE SEQUENCE [LARGE SCALE GENOMIC DNA]</scope>
    <source>
        <strain evidence="1 4">NBRC 12513</strain>
    </source>
</reference>
<dbReference type="EMBL" id="JACHNC010000001">
    <property type="protein sequence ID" value="MBB4747768.1"/>
    <property type="molecule type" value="Genomic_DNA"/>
</dbReference>
<proteinExistence type="predicted"/>
<evidence type="ECO:0000313" key="1">
    <source>
        <dbReference type="EMBL" id="GIE45157.1"/>
    </source>
</evidence>
<reference evidence="2 3" key="1">
    <citation type="submission" date="2020-08" db="EMBL/GenBank/DDBJ databases">
        <title>Sequencing the genomes of 1000 actinobacteria strains.</title>
        <authorList>
            <person name="Klenk H.-P."/>
        </authorList>
    </citation>
    <scope>NUCLEOTIDE SEQUENCE [LARGE SCALE GENOMIC DNA]</scope>
    <source>
        <strain evidence="2 3">DSM 43150</strain>
    </source>
</reference>
<organism evidence="2 3">
    <name type="scientific">Actinoplanes lobatus</name>
    <dbReference type="NCBI Taxonomy" id="113568"/>
    <lineage>
        <taxon>Bacteria</taxon>
        <taxon>Bacillati</taxon>
        <taxon>Actinomycetota</taxon>
        <taxon>Actinomycetes</taxon>
        <taxon>Micromonosporales</taxon>
        <taxon>Micromonosporaceae</taxon>
        <taxon>Actinoplanes</taxon>
    </lineage>
</organism>
<sequence length="95" mass="9827">MSHTTDRAGNDQTVRGLAAVLATIIGPDAAPHAAIEFALTEATQGHVDCAREALRGVPSEHLRAAITGAAVVSQLAALVLLDRALPPADRSRARL</sequence>
<dbReference type="Proteomes" id="UP000631312">
    <property type="component" value="Unassembled WGS sequence"/>
</dbReference>
<evidence type="ECO:0000313" key="4">
    <source>
        <dbReference type="Proteomes" id="UP000631312"/>
    </source>
</evidence>
<comment type="caution">
    <text evidence="2">The sequence shown here is derived from an EMBL/GenBank/DDBJ whole genome shotgun (WGS) entry which is preliminary data.</text>
</comment>
<keyword evidence="4" id="KW-1185">Reference proteome</keyword>
<protein>
    <submittedName>
        <fullName evidence="2">Uncharacterized protein</fullName>
    </submittedName>
</protein>
<name>A0A7W7MF08_9ACTN</name>
<evidence type="ECO:0000313" key="2">
    <source>
        <dbReference type="EMBL" id="MBB4747768.1"/>
    </source>
</evidence>
<dbReference type="AlphaFoldDB" id="A0A7W7MF08"/>
<accession>A0A7W7MF08</accession>
<gene>
    <name evidence="1" type="ORF">Alo02nite_80550</name>
    <name evidence="2" type="ORF">BJ964_001929</name>
</gene>
<dbReference type="Proteomes" id="UP000590511">
    <property type="component" value="Unassembled WGS sequence"/>
</dbReference>
<dbReference type="RefSeq" id="WP_188120367.1">
    <property type="nucleotide sequence ID" value="NZ_BOMP01000156.1"/>
</dbReference>
<dbReference type="EMBL" id="BOMP01000156">
    <property type="protein sequence ID" value="GIE45157.1"/>
    <property type="molecule type" value="Genomic_DNA"/>
</dbReference>
<evidence type="ECO:0000313" key="3">
    <source>
        <dbReference type="Proteomes" id="UP000590511"/>
    </source>
</evidence>